<sequence>GIDEPELARYQRSFNGIKAEYRNEQVSALAFGADTPNRFRREEIQGNGLSGPYALATRDILANSERITLETRDRLRSDRIIDRRELTRHIDYDIDYLAGTLRFREPILSRSSGFDPQFIIAEYEVLGVGGRDLNAGGRVTYQTADQKLKIGATAVHDENESVKTDLLGVDVRYRPSLNTEVRAELAVTDNEAKTVNALNGTPNGGGAATAWLVEAEHHSSKFDVLAYVRRQASGFGLGQINAAESGTRKFGVDTRLRIRDNLSFAVTAYQENFLDTAARRRAATAEVQYRTKDTSLRAGLVHANDRLSDGTTNKSTLARLGATQKLFDGKLELDAQTEFALGGQDESIDFPAKHSFTARYAITNDIKLIGTYEIADGENIDSRTARIGVDVAPWDGARIVSSLNQQQITEFGPRTYAAYGLTQSIPLDDKWTVDFSLDGNKTLNGFRRSDVINPLQPVAAGGFLGNDGSLTEDFIAVTAGATFRAEDWSWVSRAEYRDGDLSERYGFTSAILKQIGEGSALGALGSIFVAEDETGTSTRVIEAEASWAHRPADSRWSWLEKLEFREDRVRNATAGLAGPIGGAPLLVSGNVTSRRIINSLSVNYTPIDEDDGIFTEAGEYNFFWGSRYVFDKFGQDDIEGWSNVLGADVKFDLSDTIDVGGQATARIGTNFETIAYSGGPSAGITPFKNGYISVGYNVVGFADRDFEESRYTRDGPFITFRLKFDQQTLGSLGL</sequence>
<dbReference type="EMBL" id="UOEF01000286">
    <property type="protein sequence ID" value="VAV99461.1"/>
    <property type="molecule type" value="Genomic_DNA"/>
</dbReference>
<proteinExistence type="predicted"/>
<accession>A0A3B0S9L4</accession>
<protein>
    <recommendedName>
        <fullName evidence="2">TonB-dependent receptor</fullName>
    </recommendedName>
</protein>
<name>A0A3B0S9L4_9ZZZZ</name>
<evidence type="ECO:0000313" key="1">
    <source>
        <dbReference type="EMBL" id="VAV99461.1"/>
    </source>
</evidence>
<reference evidence="1" key="1">
    <citation type="submission" date="2018-06" db="EMBL/GenBank/DDBJ databases">
        <authorList>
            <person name="Zhirakovskaya E."/>
        </authorList>
    </citation>
    <scope>NUCLEOTIDE SEQUENCE</scope>
</reference>
<gene>
    <name evidence="1" type="ORF">MNBD_ALPHA04-1769</name>
</gene>
<organism evidence="1">
    <name type="scientific">hydrothermal vent metagenome</name>
    <dbReference type="NCBI Taxonomy" id="652676"/>
    <lineage>
        <taxon>unclassified sequences</taxon>
        <taxon>metagenomes</taxon>
        <taxon>ecological metagenomes</taxon>
    </lineage>
</organism>
<evidence type="ECO:0008006" key="2">
    <source>
        <dbReference type="Google" id="ProtNLM"/>
    </source>
</evidence>
<feature type="non-terminal residue" evidence="1">
    <location>
        <position position="1"/>
    </location>
</feature>
<dbReference type="AlphaFoldDB" id="A0A3B0S9L4"/>